<sequence length="597" mass="64047">MSSNTPDPITLSLFSNRFISCAEAMSKSLEQTSISTNIKERLDFSCAVFSPIGDLIANFPNIPVHLGKILYFSLRLSDPDISAIKYQLNLHKNDLRPGDVLLTNSPIAGGSHLPDITIITPCFDKATNEIIFFTASRGHHSDIGGILPGSMPPNSTSLEEEGAEIVSFKLVQNGRFDSETLYDLLVTQPSKVEGSSGCRNFKDVQSDLKAQVSANHKGIQLLHLLCKEFGLSMVQEYMYHIRNNAEYAVRNLLKTVARSTGRTTLSATDYLDDGSPISLTVKIDEIHGSAIFDFNGTGPELRGNLNAPISVVHSAVIYCARSMLGVDIPLNSGCLAPIDIIIPEGSLLSPSPEAAVCGGNVMTSQRVVDVVLKAFEACAASQGCCNNVTFGAGGKDPITGEIKPGWGYYETVAGGSGATKDQDGVSGTHVHMTNTRITDPEILERRYPILLRRFEFRRGSGGVGKHRGGDGVIREYELMQPLQLSILSERRVTRPYGLHGGGDAQPGLNLWLKQPKKKAISSGSNTDKPRIINLGGKASAKMSKGDVFILLTPGGGGYGHPSEATDDAPSRASLGLTEDFTPRGSVFERHSLAASSA</sequence>
<dbReference type="AlphaFoldDB" id="A0A4T0RJ07"/>
<feature type="region of interest" description="Disordered" evidence="1">
    <location>
        <begin position="558"/>
        <end position="577"/>
    </location>
</feature>
<evidence type="ECO:0000256" key="1">
    <source>
        <dbReference type="SAM" id="MobiDB-lite"/>
    </source>
</evidence>
<accession>A0A4T0RJ07</accession>
<evidence type="ECO:0000313" key="3">
    <source>
        <dbReference type="EMBL" id="TIB95296.1"/>
    </source>
</evidence>
<evidence type="ECO:0000313" key="4">
    <source>
        <dbReference type="Proteomes" id="UP000307169"/>
    </source>
</evidence>
<evidence type="ECO:0000259" key="2">
    <source>
        <dbReference type="Pfam" id="PF02538"/>
    </source>
</evidence>
<dbReference type="Proteomes" id="UP000307169">
    <property type="component" value="Unassembled WGS sequence"/>
</dbReference>
<dbReference type="PANTHER" id="PTHR11365:SF2">
    <property type="entry name" value="5-OXOPROLINASE"/>
    <property type="match status" value="1"/>
</dbReference>
<name>A0A4T0RJ07_9BASI</name>
<dbReference type="InterPro" id="IPR045079">
    <property type="entry name" value="Oxoprolinase-like"/>
</dbReference>
<gene>
    <name evidence="3" type="ORF">E3Q17_04329</name>
</gene>
<feature type="domain" description="Hydantoinase B/oxoprolinase" evidence="2">
    <location>
        <begin position="7"/>
        <end position="561"/>
    </location>
</feature>
<dbReference type="InterPro" id="IPR003692">
    <property type="entry name" value="Hydantoinase_B"/>
</dbReference>
<dbReference type="PANTHER" id="PTHR11365">
    <property type="entry name" value="5-OXOPROLINASE RELATED"/>
    <property type="match status" value="1"/>
</dbReference>
<proteinExistence type="predicted"/>
<organism evidence="3 4">
    <name type="scientific">Wallemia mellicola</name>
    <dbReference type="NCBI Taxonomy" id="1708541"/>
    <lineage>
        <taxon>Eukaryota</taxon>
        <taxon>Fungi</taxon>
        <taxon>Dikarya</taxon>
        <taxon>Basidiomycota</taxon>
        <taxon>Wallemiomycotina</taxon>
        <taxon>Wallemiomycetes</taxon>
        <taxon>Wallemiales</taxon>
        <taxon>Wallemiaceae</taxon>
        <taxon>Wallemia</taxon>
    </lineage>
</organism>
<dbReference type="EMBL" id="SPRH01000098">
    <property type="protein sequence ID" value="TIB95296.1"/>
    <property type="molecule type" value="Genomic_DNA"/>
</dbReference>
<dbReference type="GO" id="GO:0017168">
    <property type="term" value="F:5-oxoprolinase (ATP-hydrolyzing) activity"/>
    <property type="evidence" value="ECO:0007669"/>
    <property type="project" value="TreeGrafter"/>
</dbReference>
<dbReference type="GO" id="GO:0005829">
    <property type="term" value="C:cytosol"/>
    <property type="evidence" value="ECO:0007669"/>
    <property type="project" value="TreeGrafter"/>
</dbReference>
<reference evidence="3 4" key="1">
    <citation type="submission" date="2019-03" db="EMBL/GenBank/DDBJ databases">
        <title>Sequencing 25 genomes of Wallemia mellicola.</title>
        <authorList>
            <person name="Gostincar C."/>
        </authorList>
    </citation>
    <scope>NUCLEOTIDE SEQUENCE [LARGE SCALE GENOMIC DNA]</scope>
    <source>
        <strain evidence="3 4">EXF-1262</strain>
    </source>
</reference>
<protein>
    <submittedName>
        <fullName evidence="3">Putative cytoplasm protein</fullName>
    </submittedName>
</protein>
<comment type="caution">
    <text evidence="3">The sequence shown here is derived from an EMBL/GenBank/DDBJ whole genome shotgun (WGS) entry which is preliminary data.</text>
</comment>
<dbReference type="Pfam" id="PF02538">
    <property type="entry name" value="Hydantoinase_B"/>
    <property type="match status" value="1"/>
</dbReference>
<dbReference type="GO" id="GO:0006749">
    <property type="term" value="P:glutathione metabolic process"/>
    <property type="evidence" value="ECO:0007669"/>
    <property type="project" value="TreeGrafter"/>
</dbReference>